<evidence type="ECO:0000256" key="1">
    <source>
        <dbReference type="SAM" id="MobiDB-lite"/>
    </source>
</evidence>
<feature type="region of interest" description="Disordered" evidence="1">
    <location>
        <begin position="69"/>
        <end position="108"/>
    </location>
</feature>
<dbReference type="AlphaFoldDB" id="A0A9Q9RFP9"/>
<dbReference type="Proteomes" id="UP000760494">
    <property type="component" value="Unassembled WGS sequence"/>
</dbReference>
<protein>
    <submittedName>
        <fullName evidence="2">Uncharacterized protein</fullName>
    </submittedName>
</protein>
<evidence type="ECO:0000313" key="2">
    <source>
        <dbReference type="EMBL" id="VTT60894.1"/>
    </source>
</evidence>
<accession>A0A9Q9RFP9</accession>
<reference evidence="2" key="1">
    <citation type="submission" date="2019-05" db="EMBL/GenBank/DDBJ databases">
        <authorList>
            <person name="Piombo E."/>
        </authorList>
    </citation>
    <scope>NUCLEOTIDE SEQUENCE</scope>
    <source>
        <strain evidence="2">C2S</strain>
    </source>
</reference>
<evidence type="ECO:0000313" key="3">
    <source>
        <dbReference type="Proteomes" id="UP000760494"/>
    </source>
</evidence>
<sequence length="108" mass="12415">MAHQEQHGQYSCRQNEDVDEPIIFVPQPSDQAHLRSWETATLTTPKDVQQPFSFSPLVYPTLSTSRCDDSFADMQRPRDTDRNTTHHAAERPVYSGQKDWAMAQHAGW</sequence>
<dbReference type="EMBL" id="CABFJX010000052">
    <property type="protein sequence ID" value="VTT60894.1"/>
    <property type="molecule type" value="Genomic_DNA"/>
</dbReference>
<feature type="compositionally biased region" description="Basic and acidic residues" evidence="1">
    <location>
        <begin position="75"/>
        <end position="90"/>
    </location>
</feature>
<comment type="caution">
    <text evidence="2">The sequence shown here is derived from an EMBL/GenBank/DDBJ whole genome shotgun (WGS) entry which is preliminary data.</text>
</comment>
<name>A0A9Q9RFP9_FUSFU</name>
<proteinExistence type="predicted"/>
<organism evidence="2 3">
    <name type="scientific">Fusarium fujikuroi</name>
    <name type="common">Bakanae and foot rot disease fungus</name>
    <name type="synonym">Gibberella fujikuroi</name>
    <dbReference type="NCBI Taxonomy" id="5127"/>
    <lineage>
        <taxon>Eukaryota</taxon>
        <taxon>Fungi</taxon>
        <taxon>Dikarya</taxon>
        <taxon>Ascomycota</taxon>
        <taxon>Pezizomycotina</taxon>
        <taxon>Sordariomycetes</taxon>
        <taxon>Hypocreomycetidae</taxon>
        <taxon>Hypocreales</taxon>
        <taxon>Nectriaceae</taxon>
        <taxon>Fusarium</taxon>
        <taxon>Fusarium fujikuroi species complex</taxon>
    </lineage>
</organism>
<gene>
    <name evidence="2" type="ORF">C2S_14513</name>
</gene>